<dbReference type="SUPFAM" id="SSF50182">
    <property type="entry name" value="Sm-like ribonucleoproteins"/>
    <property type="match status" value="1"/>
</dbReference>
<feature type="transmembrane region" description="Helical" evidence="6">
    <location>
        <begin position="98"/>
        <end position="117"/>
    </location>
</feature>
<dbReference type="KEGG" id="nib:GU926_08725"/>
<dbReference type="EMBL" id="CP047897">
    <property type="protein sequence ID" value="QHL87517.1"/>
    <property type="molecule type" value="Genomic_DNA"/>
</dbReference>
<dbReference type="InterPro" id="IPR010920">
    <property type="entry name" value="LSM_dom_sf"/>
</dbReference>
<evidence type="ECO:0000256" key="1">
    <source>
        <dbReference type="ARBA" id="ARBA00004141"/>
    </source>
</evidence>
<dbReference type="GO" id="GO:0016020">
    <property type="term" value="C:membrane"/>
    <property type="evidence" value="ECO:0007669"/>
    <property type="project" value="UniProtKB-SubCell"/>
</dbReference>
<evidence type="ECO:0000256" key="4">
    <source>
        <dbReference type="ARBA" id="ARBA00022989"/>
    </source>
</evidence>
<feature type="transmembrane region" description="Helical" evidence="6">
    <location>
        <begin position="20"/>
        <end position="46"/>
    </location>
</feature>
<evidence type="ECO:0000313" key="9">
    <source>
        <dbReference type="Proteomes" id="UP000464214"/>
    </source>
</evidence>
<feature type="transmembrane region" description="Helical" evidence="6">
    <location>
        <begin position="142"/>
        <end position="163"/>
    </location>
</feature>
<accession>A0A6P1NUW4</accession>
<dbReference type="Gene3D" id="1.10.287.1260">
    <property type="match status" value="1"/>
</dbReference>
<dbReference type="InterPro" id="IPR006685">
    <property type="entry name" value="MscS_channel_2nd"/>
</dbReference>
<dbReference type="GO" id="GO:0008381">
    <property type="term" value="F:mechanosensitive monoatomic ion channel activity"/>
    <property type="evidence" value="ECO:0007669"/>
    <property type="project" value="UniProtKB-ARBA"/>
</dbReference>
<dbReference type="Proteomes" id="UP000464214">
    <property type="component" value="Chromosome"/>
</dbReference>
<protein>
    <submittedName>
        <fullName evidence="8">Mechanosensitive ion channel</fullName>
    </submittedName>
</protein>
<keyword evidence="5 6" id="KW-0472">Membrane</keyword>
<evidence type="ECO:0000313" key="8">
    <source>
        <dbReference type="EMBL" id="QHL87517.1"/>
    </source>
</evidence>
<evidence type="ECO:0000256" key="5">
    <source>
        <dbReference type="ARBA" id="ARBA00023136"/>
    </source>
</evidence>
<dbReference type="Gene3D" id="2.30.30.60">
    <property type="match status" value="1"/>
</dbReference>
<dbReference type="InterPro" id="IPR011014">
    <property type="entry name" value="MscS_channel_TM-2"/>
</dbReference>
<organism evidence="8 9">
    <name type="scientific">Nibribacter ruber</name>
    <dbReference type="NCBI Taxonomy" id="2698458"/>
    <lineage>
        <taxon>Bacteria</taxon>
        <taxon>Pseudomonadati</taxon>
        <taxon>Bacteroidota</taxon>
        <taxon>Cytophagia</taxon>
        <taxon>Cytophagales</taxon>
        <taxon>Hymenobacteraceae</taxon>
        <taxon>Nibribacter</taxon>
    </lineage>
</organism>
<comment type="similarity">
    <text evidence="2">Belongs to the MscS (TC 1.A.23) family.</text>
</comment>
<feature type="domain" description="Mechanosensitive ion channel MscS" evidence="7">
    <location>
        <begin position="191"/>
        <end position="257"/>
    </location>
</feature>
<proteinExistence type="inferred from homology"/>
<keyword evidence="3 6" id="KW-0812">Transmembrane</keyword>
<evidence type="ECO:0000256" key="6">
    <source>
        <dbReference type="SAM" id="Phobius"/>
    </source>
</evidence>
<evidence type="ECO:0000256" key="3">
    <source>
        <dbReference type="ARBA" id="ARBA00022692"/>
    </source>
</evidence>
<dbReference type="AlphaFoldDB" id="A0A6P1NUW4"/>
<evidence type="ECO:0000256" key="2">
    <source>
        <dbReference type="ARBA" id="ARBA00008017"/>
    </source>
</evidence>
<comment type="subcellular location">
    <subcellularLocation>
        <location evidence="1">Membrane</location>
        <topology evidence="1">Multi-pass membrane protein</topology>
    </subcellularLocation>
</comment>
<sequence>MELLGQLKHFTLDHLSQFMQGLSVIVGALLAGILLKWVIFKVLAAYQHWFPHVWVEGMLRKLPKPVAYFLPLLILSTALPLVPLAPKPFEVMRRFMEILLTCAFAYFLIGWVNVVQFRIRKKHQLDKEDNIRERRLFTQLQFIRRFVIILIIFFAAALILMSFPTVRKIGTGLITSAGIAGVIIGFAAQRSLANLLAGFQIAFTQPIRIDDVLVVENEWGRVEEINLTYVVMRLWDQRRLVLPINYFIEKPFQNWTRTNAELLGTVFLHLDYTAPVEVLRLELNRVLKETPLWDGRVGILQVTDSKERTLELRMLVSARDSGTAFDLRCLVREKLVDFVQKNYPECLPLTRTLVPGAADGGMII</sequence>
<dbReference type="InterPro" id="IPR023408">
    <property type="entry name" value="MscS_beta-dom_sf"/>
</dbReference>
<gene>
    <name evidence="8" type="ORF">GU926_08725</name>
</gene>
<dbReference type="Pfam" id="PF00924">
    <property type="entry name" value="MS_channel_2nd"/>
    <property type="match status" value="1"/>
</dbReference>
<dbReference type="PANTHER" id="PTHR30566:SF25">
    <property type="entry name" value="INNER MEMBRANE PROTEIN"/>
    <property type="match status" value="1"/>
</dbReference>
<feature type="transmembrane region" description="Helical" evidence="6">
    <location>
        <begin position="66"/>
        <end position="86"/>
    </location>
</feature>
<keyword evidence="9" id="KW-1185">Reference proteome</keyword>
<dbReference type="SUPFAM" id="SSF82861">
    <property type="entry name" value="Mechanosensitive channel protein MscS (YggB), transmembrane region"/>
    <property type="match status" value="1"/>
</dbReference>
<dbReference type="PANTHER" id="PTHR30566">
    <property type="entry name" value="YNAI-RELATED MECHANOSENSITIVE ION CHANNEL"/>
    <property type="match status" value="1"/>
</dbReference>
<reference evidence="8 9" key="1">
    <citation type="submission" date="2020-01" db="EMBL/GenBank/DDBJ databases">
        <authorList>
            <person name="Kim M."/>
        </authorList>
    </citation>
    <scope>NUCLEOTIDE SEQUENCE [LARGE SCALE GENOMIC DNA]</scope>
    <source>
        <strain evidence="8 9">BT10</strain>
    </source>
</reference>
<name>A0A6P1NUW4_9BACT</name>
<keyword evidence="4 6" id="KW-1133">Transmembrane helix</keyword>
<dbReference type="RefSeq" id="WP_160690993.1">
    <property type="nucleotide sequence ID" value="NZ_CP047897.1"/>
</dbReference>
<evidence type="ECO:0000259" key="7">
    <source>
        <dbReference type="Pfam" id="PF00924"/>
    </source>
</evidence>
<feature type="transmembrane region" description="Helical" evidence="6">
    <location>
        <begin position="169"/>
        <end position="188"/>
    </location>
</feature>